<dbReference type="EMBL" id="CAXITT010000782">
    <property type="protein sequence ID" value="CAL1546181.1"/>
    <property type="molecule type" value="Genomic_DNA"/>
</dbReference>
<feature type="region of interest" description="Disordered" evidence="8">
    <location>
        <begin position="166"/>
        <end position="326"/>
    </location>
</feature>
<feature type="transmembrane region" description="Helical" evidence="9">
    <location>
        <begin position="526"/>
        <end position="559"/>
    </location>
</feature>
<evidence type="ECO:0000259" key="11">
    <source>
        <dbReference type="Pfam" id="PF06974"/>
    </source>
</evidence>
<keyword evidence="9" id="KW-0812">Transmembrane</keyword>
<feature type="compositionally biased region" description="Basic and acidic residues" evidence="8">
    <location>
        <begin position="45"/>
        <end position="69"/>
    </location>
</feature>
<dbReference type="GO" id="GO:0019432">
    <property type="term" value="P:triglyceride biosynthetic process"/>
    <property type="evidence" value="ECO:0007669"/>
    <property type="project" value="TreeGrafter"/>
</dbReference>
<keyword evidence="9" id="KW-0472">Membrane</keyword>
<feature type="compositionally biased region" description="Basic and acidic residues" evidence="8">
    <location>
        <begin position="125"/>
        <end position="135"/>
    </location>
</feature>
<sequence length="1176" mass="131408">PRRSNDVATKPKAPKDDPTKKPKQAKEDSANKNKSSKDIAAANSKPDKKTSASKEKLADEKSRRPKDTLAVESAAKSQTPKNKRRAKSATRPKTLEASSKVSQPSGTAAGNPSHERRASIPVIRLSREDSKKQSEVSEDILDSPKFKRRLSVLSQAKLAFEKVAMAVTDAETVTVREGGSSSGGKAGKDRKVRSQSAPREINSERAAKSSESAGKKKSHAKTLNRDSDASKTYSAEEETSMQQSKQQHRKTDLKRKDGQIEGELSIEGVSTSSAPPKTSVISAPKPSSNPLKLLHSITRPSSLASSSPRQSTPSRPRKKFSRGHIDQDPLEVDYEILDDRVTSIEPRRSIPSLDARRSIPFSESYETSAEEPLLSKHRESLAKQTLHREPEYIQPAPRPQTMPYLQTFPRTKQREADTALPSHIYTSATVDQGRPRKVNSSDRLRHYSSNQLGTPDSVFSPLFTVPSSSSFTSSDARSDVCLDLPDAADPLVSDLRLREAERDLKVQLGFPNAPYRRIVHPTDSSLFLAVLSAILLFMLSFLLVWPMLVIILVVVPLVVFTKRLCSWLCCCGASLWGRCCLCICHTHLTSSELMWLGRGQGAGHSVAQSLMVLQKGLDTDRIRNLIDSRLLSVENRHGQKVYPRFTQKVVPFCCGQAWVTDKQFMVAKHVYNMPGYIETLEDLQQFISKMATQPLSTDHPLWEIQVLHNFREPRDTVLLFRMHLCMTDGISIVHILENALVDTQKTSGRKSTFSSDAANTSPFKVLFSGPVTFLSRYLFGGQDFNLLHGHHVHPSGEMVVAWSEPFSLSAAMRVKQVARCSLSELLLSITAGNIRTYLQVSGITHPFNIRCALPVDFQSMDGGAMDMENKFSMVIVQLPTNTEGTIPRLWETKYKMGKFKSSAEAAIVNGTRWLSYCLLPISFFQELWREIYSRCTLMVANIAGPTNILKLDSREVKCMMYWVPPLHKVPLTVSFITYADQIRMAVISDRSVIPNPDLLTRDFNFKLENLSKLLAHRRIPGENSAANRHENIHLLSSFTLDDLTAEQIQLEMSLVQQELHEMKLQLESGPSNHISRNDTELMSRIEALKERSRELMMYLRKRKADESEGGVIFSEEDDLESEAGGQERHQKPFRRRTLSMSSKMSTASVSSTHRPLSTASTSNLPSPVHTTLPSWP</sequence>
<evidence type="ECO:0000313" key="12">
    <source>
        <dbReference type="EMBL" id="CAL1546181.1"/>
    </source>
</evidence>
<feature type="non-terminal residue" evidence="12">
    <location>
        <position position="1"/>
    </location>
</feature>
<feature type="non-terminal residue" evidence="12">
    <location>
        <position position="1176"/>
    </location>
</feature>
<evidence type="ECO:0000256" key="8">
    <source>
        <dbReference type="SAM" id="MobiDB-lite"/>
    </source>
</evidence>
<comment type="similarity">
    <text evidence="5">In the N-terminal section; belongs to the long-chain O-acyltransferase family.</text>
</comment>
<dbReference type="PANTHER" id="PTHR31650:SF1">
    <property type="entry name" value="WAX ESTER SYNTHASE_DIACYLGLYCEROL ACYLTRANSFERASE 4-RELATED"/>
    <property type="match status" value="1"/>
</dbReference>
<reference evidence="12 13" key="1">
    <citation type="submission" date="2024-04" db="EMBL/GenBank/DDBJ databases">
        <authorList>
            <consortium name="Genoscope - CEA"/>
            <person name="William W."/>
        </authorList>
    </citation>
    <scope>NUCLEOTIDE SEQUENCE [LARGE SCALE GENOMIC DNA]</scope>
</reference>
<evidence type="ECO:0000256" key="9">
    <source>
        <dbReference type="SAM" id="Phobius"/>
    </source>
</evidence>
<comment type="pathway">
    <text evidence="1">Glycerolipid metabolism; triacylglycerol biosynthesis.</text>
</comment>
<evidence type="ECO:0000256" key="2">
    <source>
        <dbReference type="ARBA" id="ARBA00005189"/>
    </source>
</evidence>
<evidence type="ECO:0000259" key="10">
    <source>
        <dbReference type="Pfam" id="PF03007"/>
    </source>
</evidence>
<gene>
    <name evidence="12" type="ORF">GSLYS_00019558001</name>
</gene>
<dbReference type="InterPro" id="IPR009721">
    <property type="entry name" value="O-acyltransferase_WSD1_C"/>
</dbReference>
<keyword evidence="3" id="KW-0808">Transferase</keyword>
<comment type="catalytic activity">
    <reaction evidence="7">
        <text>an acyl-CoA + a 1,2-diacyl-sn-glycerol = a triacyl-sn-glycerol + CoA</text>
        <dbReference type="Rhea" id="RHEA:10868"/>
        <dbReference type="ChEBI" id="CHEBI:17815"/>
        <dbReference type="ChEBI" id="CHEBI:57287"/>
        <dbReference type="ChEBI" id="CHEBI:58342"/>
        <dbReference type="ChEBI" id="CHEBI:64615"/>
        <dbReference type="EC" id="2.3.1.20"/>
    </reaction>
</comment>
<dbReference type="PANTHER" id="PTHR31650">
    <property type="entry name" value="O-ACYLTRANSFERASE (WSD1-LIKE) FAMILY PROTEIN"/>
    <property type="match status" value="1"/>
</dbReference>
<feature type="compositionally biased region" description="Polar residues" evidence="8">
    <location>
        <begin position="96"/>
        <end position="110"/>
    </location>
</feature>
<dbReference type="GO" id="GO:0047196">
    <property type="term" value="F:long-chain-alcohol O-fatty-acyltransferase activity"/>
    <property type="evidence" value="ECO:0007669"/>
    <property type="project" value="UniProtKB-EC"/>
</dbReference>
<feature type="compositionally biased region" description="Basic residues" evidence="8">
    <location>
        <begin position="81"/>
        <end position="90"/>
    </location>
</feature>
<proteinExistence type="inferred from homology"/>
<dbReference type="GO" id="GO:0004144">
    <property type="term" value="F:diacylglycerol O-acyltransferase activity"/>
    <property type="evidence" value="ECO:0007669"/>
    <property type="project" value="UniProtKB-EC"/>
</dbReference>
<feature type="compositionally biased region" description="Low complexity" evidence="8">
    <location>
        <begin position="296"/>
        <end position="314"/>
    </location>
</feature>
<feature type="compositionally biased region" description="Polar residues" evidence="8">
    <location>
        <begin position="268"/>
        <end position="290"/>
    </location>
</feature>
<feature type="region of interest" description="Disordered" evidence="8">
    <location>
        <begin position="1"/>
        <end position="148"/>
    </location>
</feature>
<dbReference type="Proteomes" id="UP001497497">
    <property type="component" value="Unassembled WGS sequence"/>
</dbReference>
<protein>
    <recommendedName>
        <fullName evidence="14">Diacylglycerol O-acyltransferase</fullName>
    </recommendedName>
</protein>
<feature type="region of interest" description="Disordered" evidence="8">
    <location>
        <begin position="412"/>
        <end position="452"/>
    </location>
</feature>
<name>A0AAV2IGQ6_LYMST</name>
<dbReference type="Pfam" id="PF06974">
    <property type="entry name" value="WS_DGAT_C"/>
    <property type="match status" value="1"/>
</dbReference>
<evidence type="ECO:0000313" key="13">
    <source>
        <dbReference type="Proteomes" id="UP001497497"/>
    </source>
</evidence>
<keyword evidence="4" id="KW-0012">Acyltransferase</keyword>
<feature type="compositionally biased region" description="Polar residues" evidence="8">
    <location>
        <begin position="1153"/>
        <end position="1176"/>
    </location>
</feature>
<dbReference type="Pfam" id="PF03007">
    <property type="entry name" value="WS_DGAT_cat"/>
    <property type="match status" value="1"/>
</dbReference>
<feature type="compositionally biased region" description="Basic and acidic residues" evidence="8">
    <location>
        <begin position="13"/>
        <end position="37"/>
    </location>
</feature>
<keyword evidence="9" id="KW-1133">Transmembrane helix</keyword>
<evidence type="ECO:0000256" key="7">
    <source>
        <dbReference type="ARBA" id="ARBA00048109"/>
    </source>
</evidence>
<feature type="domain" description="O-acyltransferase WSD1 C-terminal" evidence="11">
    <location>
        <begin position="869"/>
        <end position="1010"/>
    </location>
</feature>
<dbReference type="AlphaFoldDB" id="A0AAV2IGQ6"/>
<evidence type="ECO:0000256" key="3">
    <source>
        <dbReference type="ARBA" id="ARBA00022679"/>
    </source>
</evidence>
<feature type="compositionally biased region" description="Low complexity" evidence="8">
    <location>
        <begin position="1139"/>
        <end position="1152"/>
    </location>
</feature>
<evidence type="ECO:0000256" key="6">
    <source>
        <dbReference type="ARBA" id="ARBA00047604"/>
    </source>
</evidence>
<feature type="region of interest" description="Disordered" evidence="8">
    <location>
        <begin position="1112"/>
        <end position="1176"/>
    </location>
</feature>
<comment type="catalytic activity">
    <reaction evidence="6">
        <text>a long chain fatty alcohol + a fatty acyl-CoA = a long-chain alcohol wax ester + CoA</text>
        <dbReference type="Rhea" id="RHEA:38443"/>
        <dbReference type="ChEBI" id="CHEBI:17135"/>
        <dbReference type="ChEBI" id="CHEBI:57287"/>
        <dbReference type="ChEBI" id="CHEBI:77636"/>
        <dbReference type="ChEBI" id="CHEBI:235323"/>
        <dbReference type="EC" id="2.3.1.75"/>
    </reaction>
</comment>
<dbReference type="InterPro" id="IPR045034">
    <property type="entry name" value="O-acyltransferase_WSD1-like"/>
</dbReference>
<evidence type="ECO:0000256" key="5">
    <source>
        <dbReference type="ARBA" id="ARBA00024360"/>
    </source>
</evidence>
<dbReference type="GO" id="GO:0005886">
    <property type="term" value="C:plasma membrane"/>
    <property type="evidence" value="ECO:0007669"/>
    <property type="project" value="TreeGrafter"/>
</dbReference>
<accession>A0AAV2IGQ6</accession>
<dbReference type="InterPro" id="IPR004255">
    <property type="entry name" value="O-acyltransferase_WSD1_N"/>
</dbReference>
<organism evidence="12 13">
    <name type="scientific">Lymnaea stagnalis</name>
    <name type="common">Great pond snail</name>
    <name type="synonym">Helix stagnalis</name>
    <dbReference type="NCBI Taxonomy" id="6523"/>
    <lineage>
        <taxon>Eukaryota</taxon>
        <taxon>Metazoa</taxon>
        <taxon>Spiralia</taxon>
        <taxon>Lophotrochozoa</taxon>
        <taxon>Mollusca</taxon>
        <taxon>Gastropoda</taxon>
        <taxon>Heterobranchia</taxon>
        <taxon>Euthyneura</taxon>
        <taxon>Panpulmonata</taxon>
        <taxon>Hygrophila</taxon>
        <taxon>Lymnaeoidea</taxon>
        <taxon>Lymnaeidae</taxon>
        <taxon>Lymnaea</taxon>
    </lineage>
</organism>
<comment type="caution">
    <text evidence="12">The sequence shown here is derived from an EMBL/GenBank/DDBJ whole genome shotgun (WGS) entry which is preliminary data.</text>
</comment>
<keyword evidence="13" id="KW-1185">Reference proteome</keyword>
<evidence type="ECO:0000256" key="1">
    <source>
        <dbReference type="ARBA" id="ARBA00004771"/>
    </source>
</evidence>
<feature type="domain" description="O-acyltransferase WSD1-like N-terminal" evidence="10">
    <location>
        <begin position="637"/>
        <end position="749"/>
    </location>
</feature>
<evidence type="ECO:0008006" key="14">
    <source>
        <dbReference type="Google" id="ProtNLM"/>
    </source>
</evidence>
<comment type="pathway">
    <text evidence="2">Lipid metabolism.</text>
</comment>
<evidence type="ECO:0000256" key="4">
    <source>
        <dbReference type="ARBA" id="ARBA00023315"/>
    </source>
</evidence>